<dbReference type="PANTHER" id="PTHR11469">
    <property type="entry name" value="GLUCOSE-6-PHOSPHATE ISOMERASE"/>
    <property type="match status" value="1"/>
</dbReference>
<keyword evidence="3 7" id="KW-0312">Gluconeogenesis</keyword>
<feature type="active site" evidence="7">
    <location>
        <position position="386"/>
    </location>
</feature>
<dbReference type="InterPro" id="IPR023096">
    <property type="entry name" value="G6P_Isomerase_C"/>
</dbReference>
<dbReference type="FunFam" id="3.40.50.10490:FF:000004">
    <property type="entry name" value="Glucose-6-phosphate isomerase"/>
    <property type="match status" value="1"/>
</dbReference>
<dbReference type="GO" id="GO:0006094">
    <property type="term" value="P:gluconeogenesis"/>
    <property type="evidence" value="ECO:0007669"/>
    <property type="project" value="UniProtKB-UniRule"/>
</dbReference>
<dbReference type="InterPro" id="IPR035482">
    <property type="entry name" value="SIS_PGI_2"/>
</dbReference>
<dbReference type="GO" id="GO:0005829">
    <property type="term" value="C:cytosol"/>
    <property type="evidence" value="ECO:0007669"/>
    <property type="project" value="TreeGrafter"/>
</dbReference>
<dbReference type="PANTHER" id="PTHR11469:SF1">
    <property type="entry name" value="GLUCOSE-6-PHOSPHATE ISOMERASE"/>
    <property type="match status" value="1"/>
</dbReference>
<dbReference type="EMBL" id="FMSV02000491">
    <property type="protein sequence ID" value="SEH06397.1"/>
    <property type="molecule type" value="Genomic_DNA"/>
</dbReference>
<dbReference type="GO" id="GO:0051156">
    <property type="term" value="P:glucose 6-phosphate metabolic process"/>
    <property type="evidence" value="ECO:0007669"/>
    <property type="project" value="TreeGrafter"/>
</dbReference>
<evidence type="ECO:0000313" key="10">
    <source>
        <dbReference type="Proteomes" id="UP000236724"/>
    </source>
</evidence>
<dbReference type="OrthoDB" id="140919at2"/>
<evidence type="ECO:0000256" key="1">
    <source>
        <dbReference type="ARBA" id="ARBA00004926"/>
    </source>
</evidence>
<name>A0A1H6F8E7_9GAMM</name>
<dbReference type="Pfam" id="PF00342">
    <property type="entry name" value="PGI"/>
    <property type="match status" value="1"/>
</dbReference>
<dbReference type="UniPathway" id="UPA00138"/>
<reference evidence="9 10" key="1">
    <citation type="submission" date="2016-10" db="EMBL/GenBank/DDBJ databases">
        <authorList>
            <person name="de Groot N.N."/>
        </authorList>
    </citation>
    <scope>NUCLEOTIDE SEQUENCE [LARGE SCALE GENOMIC DNA]</scope>
    <source>
        <strain evidence="9">MBHS1</strain>
    </source>
</reference>
<dbReference type="Proteomes" id="UP000236724">
    <property type="component" value="Unassembled WGS sequence"/>
</dbReference>
<dbReference type="GO" id="GO:0006096">
    <property type="term" value="P:glycolytic process"/>
    <property type="evidence" value="ECO:0007669"/>
    <property type="project" value="UniProtKB-UniRule"/>
</dbReference>
<dbReference type="CDD" id="cd05016">
    <property type="entry name" value="SIS_PGI_2"/>
    <property type="match status" value="1"/>
</dbReference>
<evidence type="ECO:0000256" key="5">
    <source>
        <dbReference type="ARBA" id="ARBA00023235"/>
    </source>
</evidence>
<dbReference type="RefSeq" id="WP_103920181.1">
    <property type="nucleotide sequence ID" value="NZ_FMSV02000491.1"/>
</dbReference>
<dbReference type="PROSITE" id="PS00765">
    <property type="entry name" value="P_GLUCOSE_ISOMERASE_1"/>
    <property type="match status" value="1"/>
</dbReference>
<accession>A0A1H6F8E7</accession>
<comment type="subcellular location">
    <subcellularLocation>
        <location evidence="7">Cytoplasm</location>
    </subcellularLocation>
</comment>
<evidence type="ECO:0000256" key="4">
    <source>
        <dbReference type="ARBA" id="ARBA00023152"/>
    </source>
</evidence>
<keyword evidence="5 7" id="KW-0413">Isomerase</keyword>
<dbReference type="InterPro" id="IPR035476">
    <property type="entry name" value="SIS_PGI_1"/>
</dbReference>
<dbReference type="InterPro" id="IPR046348">
    <property type="entry name" value="SIS_dom_sf"/>
</dbReference>
<comment type="pathway">
    <text evidence="7">Carbohydrate biosynthesis; gluconeogenesis.</text>
</comment>
<dbReference type="GO" id="GO:0048029">
    <property type="term" value="F:monosaccharide binding"/>
    <property type="evidence" value="ECO:0007669"/>
    <property type="project" value="TreeGrafter"/>
</dbReference>
<evidence type="ECO:0000256" key="2">
    <source>
        <dbReference type="ARBA" id="ARBA00006604"/>
    </source>
</evidence>
<dbReference type="GO" id="GO:0004347">
    <property type="term" value="F:glucose-6-phosphate isomerase activity"/>
    <property type="evidence" value="ECO:0007669"/>
    <property type="project" value="UniProtKB-UniRule"/>
</dbReference>
<evidence type="ECO:0000256" key="8">
    <source>
        <dbReference type="RuleBase" id="RU000612"/>
    </source>
</evidence>
<dbReference type="SUPFAM" id="SSF53697">
    <property type="entry name" value="SIS domain"/>
    <property type="match status" value="1"/>
</dbReference>
<evidence type="ECO:0000313" key="9">
    <source>
        <dbReference type="EMBL" id="SEH06397.1"/>
    </source>
</evidence>
<comment type="similarity">
    <text evidence="2 7 8">Belongs to the GPI family.</text>
</comment>
<comment type="function">
    <text evidence="7">Catalyzes the reversible isomerization of glucose-6-phosphate to fructose-6-phosphate.</text>
</comment>
<dbReference type="Gene3D" id="3.40.50.10490">
    <property type="entry name" value="Glucose-6-phosphate isomerase like protein, domain 1"/>
    <property type="match status" value="2"/>
</dbReference>
<dbReference type="UniPathway" id="UPA00109">
    <property type="reaction ID" value="UER00181"/>
</dbReference>
<comment type="pathway">
    <text evidence="1 7 8">Carbohydrate degradation; glycolysis; D-glyceraldehyde 3-phosphate and glycerone phosphate from D-glucose: step 2/4.</text>
</comment>
<dbReference type="EC" id="5.3.1.9" evidence="7"/>
<keyword evidence="10" id="KW-1185">Reference proteome</keyword>
<proteinExistence type="inferred from homology"/>
<dbReference type="NCBIfam" id="NF001211">
    <property type="entry name" value="PRK00179.1"/>
    <property type="match status" value="1"/>
</dbReference>
<feature type="active site" description="Proton donor" evidence="7">
    <location>
        <position position="355"/>
    </location>
</feature>
<keyword evidence="4 7" id="KW-0324">Glycolysis</keyword>
<feature type="active site" evidence="7">
    <location>
        <position position="508"/>
    </location>
</feature>
<evidence type="ECO:0000256" key="6">
    <source>
        <dbReference type="ARBA" id="ARBA00029321"/>
    </source>
</evidence>
<dbReference type="Gene3D" id="1.10.1390.10">
    <property type="match status" value="1"/>
</dbReference>
<dbReference type="InterPro" id="IPR001672">
    <property type="entry name" value="G6P_Isomerase"/>
</dbReference>
<keyword evidence="7" id="KW-0963">Cytoplasm</keyword>
<sequence>MSNEHAAPSTPWKQLAEHQQTLQDVHIRDLFAQDAQRFSHFSLHACDLLLDYSKHRINGETRDLLVALAKASKLENWRDKLFNGEAINHTENRAALHIALRNRSSQAVHVAGQDVMPGVREVLEKMRGFCERVQSGEWLGFSGKPIENIVNIGIGGSDLGPKMIVEALHNYHHPRLRAWFDSNIDATQLDHILERLDPETTLFIVASKTFSTQETLTNARSARQWLLAHFKDDKAVSKHFVAVSTHTQRVRDFGIDTNNMFAFWDWVGGRYSLWSAIGLSVAVMIGMDNFEALLGGAHDMDEHFRTAPLAENMPVIMGLLGVWYRNFWQASTLAILPYDYSLKYLPFYFQQLEMESNGKRVRRNGEPVKWDTCPVIWGTSGNNGQHAYYQLLHQGTQLIPADFIVAIESQAEDFGHQNAVLANALAQSRALMQGRNEAETRAALGDIDEDLLPHRVFPGNQPSSLLLYKKLSPKILGSLVALYEHKVFVQSVCWDINPFDQWGVELGKQMASELLPALEGKTSNMAYDGSTNGLLDYIQQQRK</sequence>
<protein>
    <recommendedName>
        <fullName evidence="7">Glucose-6-phosphate isomerase</fullName>
        <shortName evidence="7">GPI</shortName>
        <ecNumber evidence="7">5.3.1.9</ecNumber>
    </recommendedName>
    <alternativeName>
        <fullName evidence="7">Phosphoglucose isomerase</fullName>
        <shortName evidence="7">PGI</shortName>
    </alternativeName>
    <alternativeName>
        <fullName evidence="7">Phosphohexose isomerase</fullName>
        <shortName evidence="7">PHI</shortName>
    </alternativeName>
</protein>
<dbReference type="InterPro" id="IPR018189">
    <property type="entry name" value="Phosphoglucose_isomerase_CS"/>
</dbReference>
<comment type="catalytic activity">
    <reaction evidence="6 7 8">
        <text>alpha-D-glucose 6-phosphate = beta-D-fructose 6-phosphate</text>
        <dbReference type="Rhea" id="RHEA:11816"/>
        <dbReference type="ChEBI" id="CHEBI:57634"/>
        <dbReference type="ChEBI" id="CHEBI:58225"/>
        <dbReference type="EC" id="5.3.1.9"/>
    </reaction>
</comment>
<organism evidence="9 10">
    <name type="scientific">Candidatus Venteria ishoeyi</name>
    <dbReference type="NCBI Taxonomy" id="1899563"/>
    <lineage>
        <taxon>Bacteria</taxon>
        <taxon>Pseudomonadati</taxon>
        <taxon>Pseudomonadota</taxon>
        <taxon>Gammaproteobacteria</taxon>
        <taxon>Thiotrichales</taxon>
        <taxon>Thiotrichaceae</taxon>
        <taxon>Venteria</taxon>
    </lineage>
</organism>
<evidence type="ECO:0000256" key="7">
    <source>
        <dbReference type="HAMAP-Rule" id="MF_00473"/>
    </source>
</evidence>
<dbReference type="PROSITE" id="PS00174">
    <property type="entry name" value="P_GLUCOSE_ISOMERASE_2"/>
    <property type="match status" value="1"/>
</dbReference>
<dbReference type="HAMAP" id="MF_00473">
    <property type="entry name" value="G6P_isomerase"/>
    <property type="match status" value="1"/>
</dbReference>
<gene>
    <name evidence="7 9" type="primary">pgi</name>
    <name evidence="9" type="ORF">MBHS_02259</name>
</gene>
<dbReference type="PROSITE" id="PS51463">
    <property type="entry name" value="P_GLUCOSE_ISOMERASE_3"/>
    <property type="match status" value="1"/>
</dbReference>
<dbReference type="AlphaFoldDB" id="A0A1H6F8E7"/>
<dbReference type="CDD" id="cd05015">
    <property type="entry name" value="SIS_PGI_1"/>
    <property type="match status" value="1"/>
</dbReference>
<dbReference type="PRINTS" id="PR00662">
    <property type="entry name" value="G6PISOMERASE"/>
</dbReference>
<dbReference type="GO" id="GO:0097367">
    <property type="term" value="F:carbohydrate derivative binding"/>
    <property type="evidence" value="ECO:0007669"/>
    <property type="project" value="InterPro"/>
</dbReference>
<evidence type="ECO:0000256" key="3">
    <source>
        <dbReference type="ARBA" id="ARBA00022432"/>
    </source>
</evidence>